<dbReference type="SUPFAM" id="SSF51182">
    <property type="entry name" value="RmlC-like cupins"/>
    <property type="match status" value="1"/>
</dbReference>
<dbReference type="InterPro" id="IPR014710">
    <property type="entry name" value="RmlC-like_jellyroll"/>
</dbReference>
<dbReference type="AlphaFoldDB" id="A0A4R2C2A9"/>
<dbReference type="EMBL" id="SLVX01000036">
    <property type="protein sequence ID" value="TCN34346.1"/>
    <property type="molecule type" value="Genomic_DNA"/>
</dbReference>
<name>A0A4R2C2A9_SHIGR</name>
<reference evidence="2 3" key="1">
    <citation type="submission" date="2019-03" db="EMBL/GenBank/DDBJ databases">
        <title>Genomic Encyclopedia of Type Strains, Phase IV (KMG-IV): sequencing the most valuable type-strain genomes for metagenomic binning, comparative biology and taxonomic classification.</title>
        <authorList>
            <person name="Goeker M."/>
        </authorList>
    </citation>
    <scope>NUCLEOTIDE SEQUENCE [LARGE SCALE GENOMIC DNA]</scope>
    <source>
        <strain evidence="2 3">DSM 18401</strain>
    </source>
</reference>
<organism evidence="2 3">
    <name type="scientific">Shinella granuli</name>
    <dbReference type="NCBI Taxonomy" id="323621"/>
    <lineage>
        <taxon>Bacteria</taxon>
        <taxon>Pseudomonadati</taxon>
        <taxon>Pseudomonadota</taxon>
        <taxon>Alphaproteobacteria</taxon>
        <taxon>Hyphomicrobiales</taxon>
        <taxon>Rhizobiaceae</taxon>
        <taxon>Shinella</taxon>
    </lineage>
</organism>
<protein>
    <recommendedName>
        <fullName evidence="1">(S)-ureidoglycine aminohydrolase cupin domain-containing protein</fullName>
    </recommendedName>
</protein>
<evidence type="ECO:0000313" key="2">
    <source>
        <dbReference type="EMBL" id="TCN34346.1"/>
    </source>
</evidence>
<sequence length="118" mass="13228">MSLADLLTYENLGNVELPPLAPKATSLDGQSESAVVLWESHDSKVQMGVWECTPGRFDTQHKDNSEICHIIEGEVELLRNDGEACRLGPGDALVLPRGWTGQWNVIKHVRKMWVVQYD</sequence>
<evidence type="ECO:0000259" key="1">
    <source>
        <dbReference type="Pfam" id="PF05899"/>
    </source>
</evidence>
<comment type="caution">
    <text evidence="2">The sequence shown here is derived from an EMBL/GenBank/DDBJ whole genome shotgun (WGS) entry which is preliminary data.</text>
</comment>
<evidence type="ECO:0000313" key="3">
    <source>
        <dbReference type="Proteomes" id="UP000295351"/>
    </source>
</evidence>
<proteinExistence type="predicted"/>
<keyword evidence="3" id="KW-1185">Reference proteome</keyword>
<dbReference type="InterPro" id="IPR011051">
    <property type="entry name" value="RmlC_Cupin_sf"/>
</dbReference>
<dbReference type="PANTHER" id="PTHR40943">
    <property type="entry name" value="CYTOPLASMIC PROTEIN-RELATED"/>
    <property type="match status" value="1"/>
</dbReference>
<accession>A0A4R2C2A9</accession>
<dbReference type="RefSeq" id="WP_133036838.1">
    <property type="nucleotide sequence ID" value="NZ_BAABEI010000008.1"/>
</dbReference>
<dbReference type="InterPro" id="IPR008579">
    <property type="entry name" value="UGlyAH_Cupin_dom"/>
</dbReference>
<dbReference type="Gene3D" id="2.60.120.10">
    <property type="entry name" value="Jelly Rolls"/>
    <property type="match status" value="1"/>
</dbReference>
<dbReference type="CDD" id="cd02227">
    <property type="entry name" value="cupin_TM1112-like"/>
    <property type="match status" value="1"/>
</dbReference>
<dbReference type="PANTHER" id="PTHR40943:SF1">
    <property type="entry name" value="CYTOPLASMIC PROTEIN"/>
    <property type="match status" value="1"/>
</dbReference>
<feature type="domain" description="(S)-ureidoglycine aminohydrolase cupin" evidence="1">
    <location>
        <begin position="40"/>
        <end position="112"/>
    </location>
</feature>
<dbReference type="Proteomes" id="UP000295351">
    <property type="component" value="Unassembled WGS sequence"/>
</dbReference>
<dbReference type="Pfam" id="PF05899">
    <property type="entry name" value="Cupin_3"/>
    <property type="match status" value="1"/>
</dbReference>
<gene>
    <name evidence="2" type="ORF">EV665_1367</name>
</gene>